<dbReference type="Gene3D" id="1.25.40.10">
    <property type="entry name" value="Tetratricopeptide repeat domain"/>
    <property type="match status" value="1"/>
</dbReference>
<dbReference type="EMBL" id="BAAABW010000021">
    <property type="protein sequence ID" value="GAA0358158.1"/>
    <property type="molecule type" value="Genomic_DNA"/>
</dbReference>
<dbReference type="InterPro" id="IPR011990">
    <property type="entry name" value="TPR-like_helical_dom_sf"/>
</dbReference>
<evidence type="ECO:0000259" key="3">
    <source>
        <dbReference type="PROSITE" id="PS50943"/>
    </source>
</evidence>
<feature type="domain" description="HTH cro/C1-type" evidence="3">
    <location>
        <begin position="17"/>
        <end position="72"/>
    </location>
</feature>
<dbReference type="CDD" id="cd00093">
    <property type="entry name" value="HTH_XRE"/>
    <property type="match status" value="1"/>
</dbReference>
<dbReference type="SUPFAM" id="SSF48452">
    <property type="entry name" value="TPR-like"/>
    <property type="match status" value="1"/>
</dbReference>
<feature type="region of interest" description="Disordered" evidence="2">
    <location>
        <begin position="69"/>
        <end position="89"/>
    </location>
</feature>
<dbReference type="PANTHER" id="PTHR46797">
    <property type="entry name" value="HTH-TYPE TRANSCRIPTIONAL REGULATOR"/>
    <property type="match status" value="1"/>
</dbReference>
<keyword evidence="1" id="KW-0238">DNA-binding</keyword>
<dbReference type="InterPro" id="IPR001387">
    <property type="entry name" value="Cro/C1-type_HTH"/>
</dbReference>
<keyword evidence="5" id="KW-1185">Reference proteome</keyword>
<dbReference type="SMART" id="SM00530">
    <property type="entry name" value="HTH_XRE"/>
    <property type="match status" value="1"/>
</dbReference>
<sequence>MKGPVRPEGRRVFGARVAELRVRRGLTQRELADAIGRTASWLSQVERGVQPVNRLDVLHMLADGLGVPLHELRPDAPPSDQADESAPEPNDLDRARLLISGHPAPGTLLDSGSPYEGPSFAELRSAVDDAWSLAHGDRFAELSALLSSLIPHVERAARAVEERDRAEVYGLLARAYQALSAAFVRQNEPDAAWVAADRSIAAAERSGHVMGVFAGTFRLAHAFVRLKRYDQAEHTALSAANALGAYAARTEAPLPEVLSLLGSFQLALALVHARTGNRADARRETANARRTAGLLREDRNDHNLEFGPTNVEVQAVSIAVDLGDAGEALDISERLDASGLSAERQARLALDVGRAHAQLRHVEEALTCFLGAERLSPEMVRTHVAARAAIRDLMLIVGRTASPELRALARRADAMS</sequence>
<gene>
    <name evidence="4" type="ORF">GCM10010319_39370</name>
</gene>
<evidence type="ECO:0000256" key="2">
    <source>
        <dbReference type="SAM" id="MobiDB-lite"/>
    </source>
</evidence>
<proteinExistence type="predicted"/>
<dbReference type="SUPFAM" id="SSF47413">
    <property type="entry name" value="lambda repressor-like DNA-binding domains"/>
    <property type="match status" value="1"/>
</dbReference>
<evidence type="ECO:0000313" key="5">
    <source>
        <dbReference type="Proteomes" id="UP001500063"/>
    </source>
</evidence>
<evidence type="ECO:0000313" key="4">
    <source>
        <dbReference type="EMBL" id="GAA0358158.1"/>
    </source>
</evidence>
<accession>A0ABN0X972</accession>
<name>A0ABN0X972_9ACTN</name>
<comment type="caution">
    <text evidence="4">The sequence shown here is derived from an EMBL/GenBank/DDBJ whole genome shotgun (WGS) entry which is preliminary data.</text>
</comment>
<dbReference type="InterPro" id="IPR050807">
    <property type="entry name" value="TransReg_Diox_bact_type"/>
</dbReference>
<dbReference type="Gene3D" id="1.10.260.40">
    <property type="entry name" value="lambda repressor-like DNA-binding domains"/>
    <property type="match status" value="1"/>
</dbReference>
<protein>
    <submittedName>
        <fullName evidence="4">Helix-turn-helix transcriptional regulator</fullName>
    </submittedName>
</protein>
<dbReference type="PANTHER" id="PTHR46797:SF1">
    <property type="entry name" value="METHYLPHOSPHONATE SYNTHASE"/>
    <property type="match status" value="1"/>
</dbReference>
<evidence type="ECO:0000256" key="1">
    <source>
        <dbReference type="ARBA" id="ARBA00023125"/>
    </source>
</evidence>
<reference evidence="4 5" key="1">
    <citation type="journal article" date="2019" name="Int. J. Syst. Evol. Microbiol.">
        <title>The Global Catalogue of Microorganisms (GCM) 10K type strain sequencing project: providing services to taxonomists for standard genome sequencing and annotation.</title>
        <authorList>
            <consortium name="The Broad Institute Genomics Platform"/>
            <consortium name="The Broad Institute Genome Sequencing Center for Infectious Disease"/>
            <person name="Wu L."/>
            <person name="Ma J."/>
        </authorList>
    </citation>
    <scope>NUCLEOTIDE SEQUENCE [LARGE SCALE GENOMIC DNA]</scope>
    <source>
        <strain evidence="4 5">JCM 4565</strain>
    </source>
</reference>
<dbReference type="InterPro" id="IPR010982">
    <property type="entry name" value="Lambda_DNA-bd_dom_sf"/>
</dbReference>
<dbReference type="Proteomes" id="UP001500063">
    <property type="component" value="Unassembled WGS sequence"/>
</dbReference>
<dbReference type="Pfam" id="PF13560">
    <property type="entry name" value="HTH_31"/>
    <property type="match status" value="1"/>
</dbReference>
<organism evidence="4 5">
    <name type="scientific">Streptomyces blastmyceticus</name>
    <dbReference type="NCBI Taxonomy" id="68180"/>
    <lineage>
        <taxon>Bacteria</taxon>
        <taxon>Bacillati</taxon>
        <taxon>Actinomycetota</taxon>
        <taxon>Actinomycetes</taxon>
        <taxon>Kitasatosporales</taxon>
        <taxon>Streptomycetaceae</taxon>
        <taxon>Streptomyces</taxon>
    </lineage>
</organism>
<dbReference type="PROSITE" id="PS50943">
    <property type="entry name" value="HTH_CROC1"/>
    <property type="match status" value="1"/>
</dbReference>